<organism evidence="2 3">
    <name type="scientific">Orbilia ellipsospora</name>
    <dbReference type="NCBI Taxonomy" id="2528407"/>
    <lineage>
        <taxon>Eukaryota</taxon>
        <taxon>Fungi</taxon>
        <taxon>Dikarya</taxon>
        <taxon>Ascomycota</taxon>
        <taxon>Pezizomycotina</taxon>
        <taxon>Orbiliomycetes</taxon>
        <taxon>Orbiliales</taxon>
        <taxon>Orbiliaceae</taxon>
        <taxon>Orbilia</taxon>
    </lineage>
</organism>
<evidence type="ECO:0000259" key="1">
    <source>
        <dbReference type="Pfam" id="PF13577"/>
    </source>
</evidence>
<dbReference type="AlphaFoldDB" id="A0AAV9XL30"/>
<comment type="caution">
    <text evidence="2">The sequence shown here is derived from an EMBL/GenBank/DDBJ whole genome shotgun (WGS) entry which is preliminary data.</text>
</comment>
<reference evidence="2 3" key="1">
    <citation type="submission" date="2019-10" db="EMBL/GenBank/DDBJ databases">
        <authorList>
            <person name="Palmer J.M."/>
        </authorList>
    </citation>
    <scope>NUCLEOTIDE SEQUENCE [LARGE SCALE GENOMIC DNA]</scope>
    <source>
        <strain evidence="2 3">TWF694</strain>
    </source>
</reference>
<dbReference type="Gene3D" id="3.10.450.50">
    <property type="match status" value="1"/>
</dbReference>
<accession>A0AAV9XL30</accession>
<evidence type="ECO:0000313" key="3">
    <source>
        <dbReference type="Proteomes" id="UP001365542"/>
    </source>
</evidence>
<gene>
    <name evidence="2" type="ORF">TWF694_006618</name>
</gene>
<proteinExistence type="predicted"/>
<dbReference type="SUPFAM" id="SSF54427">
    <property type="entry name" value="NTF2-like"/>
    <property type="match status" value="1"/>
</dbReference>
<keyword evidence="3" id="KW-1185">Reference proteome</keyword>
<name>A0AAV9XL30_9PEZI</name>
<dbReference type="EMBL" id="JAVHJO010000002">
    <property type="protein sequence ID" value="KAK6542674.1"/>
    <property type="molecule type" value="Genomic_DNA"/>
</dbReference>
<feature type="domain" description="SnoaL-like" evidence="1">
    <location>
        <begin position="51"/>
        <end position="190"/>
    </location>
</feature>
<dbReference type="InterPro" id="IPR032710">
    <property type="entry name" value="NTF2-like_dom_sf"/>
</dbReference>
<sequence>MTKTRKSHSFNFLNSSLLRKYTKMTHSNGTNGVHEASGSSSTYTREEFMFDRDNIKEKLHKMYYLIDMKDWDYIANDCFSPDPVAVDFTDVFGGEPVAVSGQDIANSWKPRVEKLDSSQHCLINLHTYLDAPGSPNVPSTAKAVSSGIVHMKKSNFGASGGSNFHIGVRYEWELERMAPDSDGNPWRITKINCYKVWAEGNELLMHVNTMCEDAPAK</sequence>
<dbReference type="Proteomes" id="UP001365542">
    <property type="component" value="Unassembled WGS sequence"/>
</dbReference>
<protein>
    <recommendedName>
        <fullName evidence="1">SnoaL-like domain-containing protein</fullName>
    </recommendedName>
</protein>
<dbReference type="InterPro" id="IPR037401">
    <property type="entry name" value="SnoaL-like"/>
</dbReference>
<evidence type="ECO:0000313" key="2">
    <source>
        <dbReference type="EMBL" id="KAK6542674.1"/>
    </source>
</evidence>
<dbReference type="Pfam" id="PF13577">
    <property type="entry name" value="SnoaL_4"/>
    <property type="match status" value="1"/>
</dbReference>